<dbReference type="SUPFAM" id="SSF47576">
    <property type="entry name" value="Calponin-homology domain, CH-domain"/>
    <property type="match status" value="1"/>
</dbReference>
<dbReference type="PROSITE" id="PS00019">
    <property type="entry name" value="ACTININ_1"/>
    <property type="match status" value="1"/>
</dbReference>
<evidence type="ECO:0000313" key="4">
    <source>
        <dbReference type="EMBL" id="EGD77122.1"/>
    </source>
</evidence>
<keyword evidence="2" id="KW-0009">Actin-binding</keyword>
<dbReference type="InterPro" id="IPR001715">
    <property type="entry name" value="CH_dom"/>
</dbReference>
<dbReference type="GO" id="GO:0030036">
    <property type="term" value="P:actin cytoskeleton organization"/>
    <property type="evidence" value="ECO:0007669"/>
    <property type="project" value="InterPro"/>
</dbReference>
<dbReference type="RefSeq" id="XP_004990961.1">
    <property type="nucleotide sequence ID" value="XM_004990904.1"/>
</dbReference>
<dbReference type="Proteomes" id="UP000007799">
    <property type="component" value="Unassembled WGS sequence"/>
</dbReference>
<dbReference type="OrthoDB" id="18740at2759"/>
<dbReference type="STRING" id="946362.F2UIS3"/>
<dbReference type="InterPro" id="IPR036872">
    <property type="entry name" value="CH_dom_sf"/>
</dbReference>
<name>F2UIS3_SALR5</name>
<protein>
    <recommendedName>
        <fullName evidence="3">Calponin-homology (CH) domain-containing protein</fullName>
    </recommendedName>
</protein>
<reference evidence="4" key="1">
    <citation type="submission" date="2009-08" db="EMBL/GenBank/DDBJ databases">
        <title>Annotation of Salpingoeca rosetta.</title>
        <authorList>
            <consortium name="The Broad Institute Genome Sequencing Platform"/>
            <person name="Russ C."/>
            <person name="Cuomo C."/>
            <person name="Burger G."/>
            <person name="Gray M.W."/>
            <person name="Holland P.W.H."/>
            <person name="King N."/>
            <person name="Lang F.B.F."/>
            <person name="Roger A.J."/>
            <person name="Ruiz-Trillo I."/>
            <person name="Young S.K."/>
            <person name="Zeng Q."/>
            <person name="Gargeya S."/>
            <person name="Alvarado L."/>
            <person name="Berlin A."/>
            <person name="Chapman S.B."/>
            <person name="Chen Z."/>
            <person name="Freedman E."/>
            <person name="Gellesch M."/>
            <person name="Goldberg J."/>
            <person name="Griggs A."/>
            <person name="Gujja S."/>
            <person name="Heilman E."/>
            <person name="Heiman D."/>
            <person name="Howarth C."/>
            <person name="Mehta T."/>
            <person name="Neiman D."/>
            <person name="Pearson M."/>
            <person name="Roberts A."/>
            <person name="Saif S."/>
            <person name="Shea T."/>
            <person name="Shenoy N."/>
            <person name="Sisk P."/>
            <person name="Stolte C."/>
            <person name="Sykes S."/>
            <person name="White J."/>
            <person name="Yandava C."/>
            <person name="Haas B."/>
            <person name="Nusbaum C."/>
            <person name="Birren B."/>
        </authorList>
    </citation>
    <scope>NUCLEOTIDE SEQUENCE [LARGE SCALE GENOMIC DNA]</scope>
    <source>
        <strain evidence="4">ATCC 50818</strain>
    </source>
</reference>
<dbReference type="eggNOG" id="KOG0518">
    <property type="taxonomic scope" value="Eukaryota"/>
</dbReference>
<proteinExistence type="predicted"/>
<dbReference type="KEGG" id="sre:PTSG_07456"/>
<dbReference type="InterPro" id="IPR044801">
    <property type="entry name" value="Filamin"/>
</dbReference>
<dbReference type="Pfam" id="PF00307">
    <property type="entry name" value="CH"/>
    <property type="match status" value="2"/>
</dbReference>
<accession>F2UIS3</accession>
<dbReference type="AlphaFoldDB" id="F2UIS3"/>
<feature type="domain" description="Calponin-homology (CH)" evidence="3">
    <location>
        <begin position="90"/>
        <end position="195"/>
    </location>
</feature>
<gene>
    <name evidence="4" type="ORF">PTSG_07456</name>
</gene>
<dbReference type="PANTHER" id="PTHR38537:SF16">
    <property type="entry name" value="CALPONIN-HOMOLOGY (CH) DOMAIN-CONTAINING PROTEIN"/>
    <property type="match status" value="1"/>
</dbReference>
<dbReference type="SMART" id="SM00033">
    <property type="entry name" value="CH"/>
    <property type="match status" value="2"/>
</dbReference>
<organism evidence="5">
    <name type="scientific">Salpingoeca rosetta (strain ATCC 50818 / BSB-021)</name>
    <dbReference type="NCBI Taxonomy" id="946362"/>
    <lineage>
        <taxon>Eukaryota</taxon>
        <taxon>Choanoflagellata</taxon>
        <taxon>Craspedida</taxon>
        <taxon>Salpingoecidae</taxon>
        <taxon>Salpingoeca</taxon>
    </lineage>
</organism>
<dbReference type="InterPro" id="IPR001589">
    <property type="entry name" value="Actinin_actin-bd_CS"/>
</dbReference>
<evidence type="ECO:0000256" key="1">
    <source>
        <dbReference type="ARBA" id="ARBA00022737"/>
    </source>
</evidence>
<dbReference type="Gene3D" id="1.10.418.10">
    <property type="entry name" value="Calponin-like domain"/>
    <property type="match status" value="2"/>
</dbReference>
<keyword evidence="5" id="KW-1185">Reference proteome</keyword>
<dbReference type="GO" id="GO:0051015">
    <property type="term" value="F:actin filament binding"/>
    <property type="evidence" value="ECO:0007669"/>
    <property type="project" value="InterPro"/>
</dbReference>
<keyword evidence="1" id="KW-0677">Repeat</keyword>
<sequence length="377" mass="40862">MNNEAHRSTGGSSAIRVDVVVCCCGCAFLGVVLCCQAFSAHNDGQYGAPNTSHGCEAFPQTKPTLLMTMDQATNAEPQMQAPTLSQSWSDIQERTFTRWINYHLADRGITVGKVHESLKDGIALINLMEVLTGKKSKRYFKNANNRIQYFNNVDVALKMIKAEGIELVNVGGADIVDEQYTPCMGLIWALIGHYTINRGGKKEVMKWVNDMVGLRTPYKLDPAHFADNLTSGKLACCLVDACSPGTIDVNALPPTPLERAQLALDKGKAIGIPPVVEAVDLINPNIDDLSVVTYLGGCQTVCPEPPEYELTEDLPLKAQGLYIEVANAPPSNITPEEGEGNKRGLVFEPTEKGGAYEVTIMWNGIPITDGPIVLPNT</sequence>
<dbReference type="InParanoid" id="F2UIS3"/>
<evidence type="ECO:0000256" key="2">
    <source>
        <dbReference type="ARBA" id="ARBA00023203"/>
    </source>
</evidence>
<dbReference type="PANTHER" id="PTHR38537">
    <property type="entry name" value="JITTERBUG, ISOFORM N"/>
    <property type="match status" value="1"/>
</dbReference>
<dbReference type="EMBL" id="GL832976">
    <property type="protein sequence ID" value="EGD77122.1"/>
    <property type="molecule type" value="Genomic_DNA"/>
</dbReference>
<dbReference type="PROSITE" id="PS50021">
    <property type="entry name" value="CH"/>
    <property type="match status" value="2"/>
</dbReference>
<dbReference type="GeneID" id="16071523"/>
<feature type="domain" description="Calponin-homology (CH)" evidence="3">
    <location>
        <begin position="198"/>
        <end position="303"/>
    </location>
</feature>
<evidence type="ECO:0000259" key="3">
    <source>
        <dbReference type="PROSITE" id="PS50021"/>
    </source>
</evidence>
<evidence type="ECO:0000313" key="5">
    <source>
        <dbReference type="Proteomes" id="UP000007799"/>
    </source>
</evidence>